<gene>
    <name evidence="5" type="ORF">DNG_07964</name>
</gene>
<dbReference type="InterPro" id="IPR010730">
    <property type="entry name" value="HET"/>
</dbReference>
<keyword evidence="2" id="KW-0802">TPR repeat</keyword>
<dbReference type="Pfam" id="PF06985">
    <property type="entry name" value="HET"/>
    <property type="match status" value="1"/>
</dbReference>
<feature type="domain" description="Heterokaryon incompatibility" evidence="4">
    <location>
        <begin position="942"/>
        <end position="1084"/>
    </location>
</feature>
<keyword evidence="1" id="KW-0677">Repeat</keyword>
<dbReference type="InterPro" id="IPR019734">
    <property type="entry name" value="TPR_rpt"/>
</dbReference>
<dbReference type="InterPro" id="IPR011990">
    <property type="entry name" value="TPR-like_helical_dom_sf"/>
</dbReference>
<keyword evidence="6" id="KW-1185">Reference proteome</keyword>
<dbReference type="PANTHER" id="PTHR45641:SF19">
    <property type="entry name" value="NEPHROCYSTIN-3"/>
    <property type="match status" value="1"/>
</dbReference>
<dbReference type="SUPFAM" id="SSF48452">
    <property type="entry name" value="TPR-like"/>
    <property type="match status" value="5"/>
</dbReference>
<dbReference type="Gene3D" id="1.25.40.10">
    <property type="entry name" value="Tetratricopeptide repeat domain"/>
    <property type="match status" value="4"/>
</dbReference>
<feature type="compositionally biased region" description="Basic and acidic residues" evidence="3">
    <location>
        <begin position="13"/>
        <end position="23"/>
    </location>
</feature>
<dbReference type="PANTHER" id="PTHR45641">
    <property type="entry name" value="TETRATRICOPEPTIDE REPEAT PROTEIN (AFU_ORTHOLOGUE AFUA_6G03870)"/>
    <property type="match status" value="1"/>
</dbReference>
<evidence type="ECO:0000313" key="6">
    <source>
        <dbReference type="Proteomes" id="UP001187682"/>
    </source>
</evidence>
<accession>A0AAE8N5L9</accession>
<evidence type="ECO:0000313" key="5">
    <source>
        <dbReference type="EMBL" id="SPO05277.1"/>
    </source>
</evidence>
<dbReference type="Proteomes" id="UP001187682">
    <property type="component" value="Unassembled WGS sequence"/>
</dbReference>
<proteinExistence type="predicted"/>
<sequence>MDPLLSDTGPLDSGRELVPENAEEIRKRELAERISSMEEQGKELERREKLEEAESVFREVVDVVSNAYGKEHYLTGIAMNRVAITLSGRGGNEEAERIFRCNSEFMRKALGESHPIYLSTKSFHALSLMDMERPEEAERILRQVLGRLKETVGDEYPLSIECISHLAGSLLAQGKYTATDQVIRAAIPISERVLGVNHIETVKLLNKLGLSLMRQGRYEDEEQILRQVLERLRETWGEEHRNVGQCVVSLTKSLISQKKHAEAEQVIRQSIPLNEKILGVNHIETVKLLNDLGVSLGQQGRYGEAERVHRQALQRLQESPPDEGNISMTLATSTLIALTLMAQEQLEEARELLELGLHQAETTLGEDFFLIPDYLMHLAEVLSLQGKHAEGEQLLRRALRLREQVNGPEHPLALAAKTLLAGSLLRQDAFTVAEKLYREVLKVRLEVLGEDHPETIQTMDNLTKTLGCMAKYRDAGEMYRRAVGLKAKLLGPEHPSTLESMSSAGDMLVSQGMIARGIDMHRETCRLRERTLGKEHASTLSSLNDLGGALMHLGEYTESEHIFRSLSEIMVRLFGAEDVRTVQASAHLGLILNVQAKYGEGQPMLRAAVEDLRRILGEEHHLTTRSMHHLALAAAGQEDYAEAEDLHRQVIEIQERIHGNNDARTLDSKGCLGGILLVQERYEEAEQMLRTASEGLEAVLGDTHPTTIRRMNQLSMVLDKMTLGEEAEEMDRRTFELSKRALEEQPEPPVLEETNSRLCIQCVQATTRPLLKDGTTQGGSRGQEFIAHFADVAQLEFSARACPLCQDILAAVGELKTSDGLEDHEIRNFTVVPLGLDSTEADMERFGIHMRSVICTVRGKEKTVFGFNARVFGPEIEGRLGQVSSWLEDCRKDHSECGTSTTFVNNNLPTRLIDLGEPGTGRDPCPRLVDTADLGPSISTEYTALSHCWGPQPCTSVLTTRTNEALNREKIAFGSLPKTYRDAMMATASLGIRFIWIDSLCIIQGDKEDWSAEAATMSGVYQHCTLVLAAASSPDAHGGFFLDSFRQPRRCSYLLEGEPVPVELWDYRRVDLAPLNTRGWTLQETLLARRIVYFSRDQIYWQCRSHSNSEDGVITRSKSQRMHEDICVKPMDFGSRMVMRDHWAAWVKNYTSRELSHGSDYMAAFSGITQFFADRMREIDAAEGSTETDAAEGSTETDADIKAEIKDTTPALGLWTDVMFAIDLGWSAHDLIGISTSTGGRHGPYEPLTPRRSALASIPSWSWFRYQMPIYGHLFSASDVIAKTRLVSFAVEWSGTPMTSDVVSSRLVVKGPVKVLELAPQAAPRLGQYCSFTEAHLACFLDEGDPPPPSMARDERGLVRAPCLLLSMQPLSRFATFMVLEEVPGERARGRKRYRRVGIGHFGLSLVSLHPFMDAERVKLELE</sequence>
<feature type="region of interest" description="Disordered" evidence="3">
    <location>
        <begin position="1"/>
        <end position="23"/>
    </location>
</feature>
<protein>
    <recommendedName>
        <fullName evidence="4">Heterokaryon incompatibility domain-containing protein</fullName>
    </recommendedName>
</protein>
<dbReference type="Pfam" id="PF13424">
    <property type="entry name" value="TPR_12"/>
    <property type="match status" value="5"/>
</dbReference>
<evidence type="ECO:0000256" key="2">
    <source>
        <dbReference type="ARBA" id="ARBA00022803"/>
    </source>
</evidence>
<dbReference type="EMBL" id="ONZQ02000012">
    <property type="protein sequence ID" value="SPO05277.1"/>
    <property type="molecule type" value="Genomic_DNA"/>
</dbReference>
<comment type="caution">
    <text evidence="5">The sequence shown here is derived from an EMBL/GenBank/DDBJ whole genome shotgun (WGS) entry which is preliminary data.</text>
</comment>
<evidence type="ECO:0000256" key="1">
    <source>
        <dbReference type="ARBA" id="ARBA00022737"/>
    </source>
</evidence>
<organism evidence="5 6">
    <name type="scientific">Cephalotrichum gorgonifer</name>
    <dbReference type="NCBI Taxonomy" id="2041049"/>
    <lineage>
        <taxon>Eukaryota</taxon>
        <taxon>Fungi</taxon>
        <taxon>Dikarya</taxon>
        <taxon>Ascomycota</taxon>
        <taxon>Pezizomycotina</taxon>
        <taxon>Sordariomycetes</taxon>
        <taxon>Hypocreomycetidae</taxon>
        <taxon>Microascales</taxon>
        <taxon>Microascaceae</taxon>
        <taxon>Cephalotrichum</taxon>
    </lineage>
</organism>
<dbReference type="SMART" id="SM00028">
    <property type="entry name" value="TPR"/>
    <property type="match status" value="8"/>
</dbReference>
<name>A0AAE8N5L9_9PEZI</name>
<evidence type="ECO:0000259" key="4">
    <source>
        <dbReference type="Pfam" id="PF06985"/>
    </source>
</evidence>
<evidence type="ECO:0000256" key="3">
    <source>
        <dbReference type="SAM" id="MobiDB-lite"/>
    </source>
</evidence>
<reference evidence="5" key="1">
    <citation type="submission" date="2018-03" db="EMBL/GenBank/DDBJ databases">
        <authorList>
            <person name="Guldener U."/>
        </authorList>
    </citation>
    <scope>NUCLEOTIDE SEQUENCE</scope>
</reference>
<dbReference type="Pfam" id="PF13374">
    <property type="entry name" value="TPR_10"/>
    <property type="match status" value="3"/>
</dbReference>